<feature type="domain" description="Secretion system C-terminal sorting" evidence="3">
    <location>
        <begin position="677"/>
        <end position="746"/>
    </location>
</feature>
<protein>
    <submittedName>
        <fullName evidence="4">T9SS type A sorting domain-containing protein</fullName>
    </submittedName>
</protein>
<dbReference type="InterPro" id="IPR043504">
    <property type="entry name" value="Peptidase_S1_PA_chymotrypsin"/>
</dbReference>
<reference evidence="4 5" key="1">
    <citation type="submission" date="2019-12" db="EMBL/GenBank/DDBJ databases">
        <authorList>
            <person name="Zhao J."/>
        </authorList>
    </citation>
    <scope>NUCLEOTIDE SEQUENCE [LARGE SCALE GENOMIC DNA]</scope>
    <source>
        <strain evidence="4 5">S-15</strain>
    </source>
</reference>
<dbReference type="Pfam" id="PF18962">
    <property type="entry name" value="Por_Secre_tail"/>
    <property type="match status" value="1"/>
</dbReference>
<comment type="caution">
    <text evidence="4">The sequence shown here is derived from an EMBL/GenBank/DDBJ whole genome shotgun (WGS) entry which is preliminary data.</text>
</comment>
<keyword evidence="5" id="KW-1185">Reference proteome</keyword>
<dbReference type="InterPro" id="IPR026444">
    <property type="entry name" value="Secre_tail"/>
</dbReference>
<feature type="domain" description="Peptidase S1" evidence="2">
    <location>
        <begin position="216"/>
        <end position="408"/>
    </location>
</feature>
<name>A0A6N9NMA7_9FLAO</name>
<accession>A0A6N9NMA7</accession>
<dbReference type="InterPro" id="IPR001254">
    <property type="entry name" value="Trypsin_dom"/>
</dbReference>
<dbReference type="PROSITE" id="PS00134">
    <property type="entry name" value="TRYPSIN_HIS"/>
    <property type="match status" value="1"/>
</dbReference>
<proteinExistence type="predicted"/>
<dbReference type="RefSeq" id="WP_160633950.1">
    <property type="nucleotide sequence ID" value="NZ_WWNE01000012.1"/>
</dbReference>
<dbReference type="Pfam" id="PF00089">
    <property type="entry name" value="Trypsin"/>
    <property type="match status" value="1"/>
</dbReference>
<keyword evidence="1" id="KW-0732">Signal</keyword>
<dbReference type="PANTHER" id="PTHR36234:SF5">
    <property type="entry name" value="LYSYL ENDOPEPTIDASE"/>
    <property type="match status" value="1"/>
</dbReference>
<dbReference type="Proteomes" id="UP000470771">
    <property type="component" value="Unassembled WGS sequence"/>
</dbReference>
<evidence type="ECO:0000259" key="2">
    <source>
        <dbReference type="Pfam" id="PF00089"/>
    </source>
</evidence>
<dbReference type="AlphaFoldDB" id="A0A6N9NMA7"/>
<dbReference type="InterPro" id="IPR018114">
    <property type="entry name" value="TRYPSIN_HIS"/>
</dbReference>
<dbReference type="EMBL" id="WWNE01000012">
    <property type="protein sequence ID" value="NBG66999.1"/>
    <property type="molecule type" value="Genomic_DNA"/>
</dbReference>
<dbReference type="NCBIfam" id="TIGR04183">
    <property type="entry name" value="Por_Secre_tail"/>
    <property type="match status" value="1"/>
</dbReference>
<dbReference type="Gene3D" id="2.40.10.10">
    <property type="entry name" value="Trypsin-like serine proteases"/>
    <property type="match status" value="2"/>
</dbReference>
<evidence type="ECO:0000256" key="1">
    <source>
        <dbReference type="ARBA" id="ARBA00022729"/>
    </source>
</evidence>
<organism evidence="4 5">
    <name type="scientific">Acidiluteibacter ferrifornacis</name>
    <dbReference type="NCBI Taxonomy" id="2692424"/>
    <lineage>
        <taxon>Bacteria</taxon>
        <taxon>Pseudomonadati</taxon>
        <taxon>Bacteroidota</taxon>
        <taxon>Flavobacteriia</taxon>
        <taxon>Flavobacteriales</taxon>
        <taxon>Cryomorphaceae</taxon>
        <taxon>Acidiluteibacter</taxon>
    </lineage>
</organism>
<evidence type="ECO:0000259" key="3">
    <source>
        <dbReference type="Pfam" id="PF18962"/>
    </source>
</evidence>
<sequence length="748" mass="82809">MKAFLSTFLIFIFKIAISQISYGPYPYTLDTEGQSETIFTVQLNQPNIAALKAEDEITDNYKDIPWRFGAVEDVNIDFFQVASQKTLPDGTKRYRLLINSNDAISINLNYSSFELAEGTRLFIHNEDFTETIGAFTSENNKDKGDFATTLTKGKSAIVEVLEPQGQKVASNVVISSIVYGYRSLIDKAADFGNAASCNIDINCNEGNLWQNEKRSVVLILKSNNSRWCSGALVNNVQQDGKPYILTASHCGLDAASSIFIFNYESANCSPRTDGSLSQSIVGSTLRANNYETDFSLFELSSTPPASYNVFYSGWDATGRTPKNATGIHHARGDVKKIAIDFDTLKSAKYSVATLTNGHWEVSDWDLGTTQTVSSGSPLYNESHRIVGQLHGGRAACGNDEPDFYGKFDKSWDYQSAASKQLKAWLDPNGTNTKVLNGYDPNPAAFDRDIELLNFEGQTYYQCGNPGTQSILLSNRGNDTIFNFELIYTLNNNTPVTVFISDTLLRNEVSTFNLPPIIFNKGINTLSINVGSINTASDQNVINNTLTASVVGFIPNYTVSFEFKTDDYGSELSYIIKDSTNQYTLYNNGSFVNNSGGNVFHYDYCFSPGCYTLNLKDIGNDGYCCGFGQGYTLITMNNGLDTILYETSFASSSKSYKFCITDSTTSLNDFDNKNYFSIFPNPTKDKVEIKLKDSNTIQSILLTDISGRVIYYNEQSPTATVDLQGLKPSIYFLTVTTKNGKQTEKIIKQ</sequence>
<dbReference type="GO" id="GO:0006508">
    <property type="term" value="P:proteolysis"/>
    <property type="evidence" value="ECO:0007669"/>
    <property type="project" value="InterPro"/>
</dbReference>
<gene>
    <name evidence="4" type="ORF">GQN54_12795</name>
</gene>
<evidence type="ECO:0000313" key="5">
    <source>
        <dbReference type="Proteomes" id="UP000470771"/>
    </source>
</evidence>
<evidence type="ECO:0000313" key="4">
    <source>
        <dbReference type="EMBL" id="NBG66999.1"/>
    </source>
</evidence>
<dbReference type="SUPFAM" id="SSF50494">
    <property type="entry name" value="Trypsin-like serine proteases"/>
    <property type="match status" value="1"/>
</dbReference>
<dbReference type="InterPro" id="IPR009003">
    <property type="entry name" value="Peptidase_S1_PA"/>
</dbReference>
<dbReference type="GO" id="GO:0004252">
    <property type="term" value="F:serine-type endopeptidase activity"/>
    <property type="evidence" value="ECO:0007669"/>
    <property type="project" value="InterPro"/>
</dbReference>
<dbReference type="PANTHER" id="PTHR36234">
    <property type="entry name" value="LYSYL ENDOPEPTIDASE"/>
    <property type="match status" value="1"/>
</dbReference>